<gene>
    <name evidence="1" type="ORF">LSH36_304g00000</name>
</gene>
<dbReference type="SUPFAM" id="SSF57302">
    <property type="entry name" value="Snake toxin-like"/>
    <property type="match status" value="1"/>
</dbReference>
<sequence length="77" mass="8584">MSTVDCQLGSCYKQHIKGTDDVYQRSCIQDCKHVDKNDVTNVCCNTDLCNHGNKTSSNLLHLSTLLTFLISFLLSNS</sequence>
<name>A0AAD9JHH5_9ANNE</name>
<organism evidence="1 2">
    <name type="scientific">Paralvinella palmiformis</name>
    <dbReference type="NCBI Taxonomy" id="53620"/>
    <lineage>
        <taxon>Eukaryota</taxon>
        <taxon>Metazoa</taxon>
        <taxon>Spiralia</taxon>
        <taxon>Lophotrochozoa</taxon>
        <taxon>Annelida</taxon>
        <taxon>Polychaeta</taxon>
        <taxon>Sedentaria</taxon>
        <taxon>Canalipalpata</taxon>
        <taxon>Terebellida</taxon>
        <taxon>Terebelliformia</taxon>
        <taxon>Alvinellidae</taxon>
        <taxon>Paralvinella</taxon>
    </lineage>
</organism>
<comment type="caution">
    <text evidence="1">The sequence shown here is derived from an EMBL/GenBank/DDBJ whole genome shotgun (WGS) entry which is preliminary data.</text>
</comment>
<proteinExistence type="predicted"/>
<evidence type="ECO:0000313" key="2">
    <source>
        <dbReference type="Proteomes" id="UP001208570"/>
    </source>
</evidence>
<reference evidence="1" key="1">
    <citation type="journal article" date="2023" name="Mol. Biol. Evol.">
        <title>Third-Generation Sequencing Reveals the Adaptive Role of the Epigenome in Three Deep-Sea Polychaetes.</title>
        <authorList>
            <person name="Perez M."/>
            <person name="Aroh O."/>
            <person name="Sun Y."/>
            <person name="Lan Y."/>
            <person name="Juniper S.K."/>
            <person name="Young C.R."/>
            <person name="Angers B."/>
            <person name="Qian P.Y."/>
        </authorList>
    </citation>
    <scope>NUCLEOTIDE SEQUENCE</scope>
    <source>
        <strain evidence="1">P08H-3</strain>
    </source>
</reference>
<accession>A0AAD9JHH5</accession>
<dbReference type="Gene3D" id="2.10.60.10">
    <property type="entry name" value="CD59"/>
    <property type="match status" value="1"/>
</dbReference>
<protein>
    <submittedName>
        <fullName evidence="1">Uncharacterized protein</fullName>
    </submittedName>
</protein>
<dbReference type="Proteomes" id="UP001208570">
    <property type="component" value="Unassembled WGS sequence"/>
</dbReference>
<dbReference type="InterPro" id="IPR045860">
    <property type="entry name" value="Snake_toxin-like_sf"/>
</dbReference>
<evidence type="ECO:0000313" key="1">
    <source>
        <dbReference type="EMBL" id="KAK2153192.1"/>
    </source>
</evidence>
<dbReference type="EMBL" id="JAODUP010000304">
    <property type="protein sequence ID" value="KAK2153192.1"/>
    <property type="molecule type" value="Genomic_DNA"/>
</dbReference>
<dbReference type="AlphaFoldDB" id="A0AAD9JHH5"/>
<keyword evidence="2" id="KW-1185">Reference proteome</keyword>